<evidence type="ECO:0000313" key="2">
    <source>
        <dbReference type="Proteomes" id="UP000268313"/>
    </source>
</evidence>
<organism evidence="1 2">
    <name type="scientific">Corallococcus carmarthensis</name>
    <dbReference type="NCBI Taxonomy" id="2316728"/>
    <lineage>
        <taxon>Bacteria</taxon>
        <taxon>Pseudomonadati</taxon>
        <taxon>Myxococcota</taxon>
        <taxon>Myxococcia</taxon>
        <taxon>Myxococcales</taxon>
        <taxon>Cystobacterineae</taxon>
        <taxon>Myxococcaceae</taxon>
        <taxon>Corallococcus</taxon>
    </lineage>
</organism>
<gene>
    <name evidence="1" type="ORF">D7X32_35420</name>
</gene>
<keyword evidence="2" id="KW-1185">Reference proteome</keyword>
<name>A0A3A8JLI9_9BACT</name>
<evidence type="ECO:0000313" key="1">
    <source>
        <dbReference type="EMBL" id="RKG96607.1"/>
    </source>
</evidence>
<proteinExistence type="predicted"/>
<dbReference type="EMBL" id="RAWE01000207">
    <property type="protein sequence ID" value="RKG96607.1"/>
    <property type="molecule type" value="Genomic_DNA"/>
</dbReference>
<feature type="non-terminal residue" evidence="1">
    <location>
        <position position="1"/>
    </location>
</feature>
<sequence>SLQHDMGFHRLSSRHPPTIDAEVFLKLLAHNVSRLLSRSRLFCVFVLFEAPAPPPASRPG</sequence>
<dbReference type="Proteomes" id="UP000268313">
    <property type="component" value="Unassembled WGS sequence"/>
</dbReference>
<accession>A0A3A8JLI9</accession>
<protein>
    <submittedName>
        <fullName evidence="1">Uncharacterized protein</fullName>
    </submittedName>
</protein>
<reference evidence="2" key="1">
    <citation type="submission" date="2018-09" db="EMBL/GenBank/DDBJ databases">
        <authorList>
            <person name="Livingstone P.G."/>
            <person name="Whitworth D.E."/>
        </authorList>
    </citation>
    <scope>NUCLEOTIDE SEQUENCE [LARGE SCALE GENOMIC DNA]</scope>
    <source>
        <strain evidence="2">CA043D</strain>
    </source>
</reference>
<comment type="caution">
    <text evidence="1">The sequence shown here is derived from an EMBL/GenBank/DDBJ whole genome shotgun (WGS) entry which is preliminary data.</text>
</comment>
<dbReference type="AlphaFoldDB" id="A0A3A8JLI9"/>